<name>A0A495VMP3_9BACT</name>
<dbReference type="AlphaFoldDB" id="A0A495VMP3"/>
<dbReference type="EMBL" id="RBXN01000008">
    <property type="protein sequence ID" value="RKT50170.1"/>
    <property type="molecule type" value="Genomic_DNA"/>
</dbReference>
<keyword evidence="1" id="KW-0472">Membrane</keyword>
<feature type="transmembrane region" description="Helical" evidence="1">
    <location>
        <begin position="58"/>
        <end position="75"/>
    </location>
</feature>
<proteinExistence type="predicted"/>
<feature type="transmembrane region" description="Helical" evidence="1">
    <location>
        <begin position="217"/>
        <end position="236"/>
    </location>
</feature>
<evidence type="ECO:0000313" key="2">
    <source>
        <dbReference type="EMBL" id="RKT50170.1"/>
    </source>
</evidence>
<dbReference type="RefSeq" id="WP_031258918.1">
    <property type="nucleotide sequence ID" value="NZ_KI440834.1"/>
</dbReference>
<protein>
    <submittedName>
        <fullName evidence="2">BASS family bile acid:Na+ symporter</fullName>
    </submittedName>
</protein>
<evidence type="ECO:0000313" key="3">
    <source>
        <dbReference type="Proteomes" id="UP000269493"/>
    </source>
</evidence>
<dbReference type="InterPro" id="IPR038770">
    <property type="entry name" value="Na+/solute_symporter_sf"/>
</dbReference>
<organism evidence="2 3">
    <name type="scientific">Coprobacter fastidiosus NSB1 = JCM 33896</name>
    <dbReference type="NCBI Taxonomy" id="1349822"/>
    <lineage>
        <taxon>Bacteria</taxon>
        <taxon>Pseudomonadati</taxon>
        <taxon>Bacteroidota</taxon>
        <taxon>Bacteroidia</taxon>
        <taxon>Bacteroidales</taxon>
        <taxon>Barnesiellaceae</taxon>
        <taxon>Coprobacter</taxon>
    </lineage>
</organism>
<keyword evidence="1" id="KW-0812">Transmembrane</keyword>
<feature type="transmembrane region" description="Helical" evidence="1">
    <location>
        <begin position="112"/>
        <end position="134"/>
    </location>
</feature>
<feature type="transmembrane region" description="Helical" evidence="1">
    <location>
        <begin position="30"/>
        <end position="46"/>
    </location>
</feature>
<dbReference type="Gene3D" id="1.20.1530.20">
    <property type="match status" value="1"/>
</dbReference>
<comment type="caution">
    <text evidence="2">The sequence shown here is derived from an EMBL/GenBank/DDBJ whole genome shotgun (WGS) entry which is preliminary data.</text>
</comment>
<keyword evidence="1" id="KW-1133">Transmembrane helix</keyword>
<feature type="transmembrane region" description="Helical" evidence="1">
    <location>
        <begin position="257"/>
        <end position="280"/>
    </location>
</feature>
<gene>
    <name evidence="2" type="ORF">BC742_2275</name>
</gene>
<keyword evidence="3" id="KW-1185">Reference proteome</keyword>
<dbReference type="GeneID" id="92928111"/>
<dbReference type="OrthoDB" id="9809647at2"/>
<sequence>MLQKLKTYMLPIAMIVGAIFYKYVESVSFLTPYLIFSMLLITYCKLSLRNMNISPLHFWLLLIQIFGSLLVYYFLLPLDSMIAEGTFICIFAPTATAAAVITGMLGGDIACLATYSLLSNMTVALTSPIIFSFMEAHGTMPFWESFLVICKQMIPLLILPFIAAIFLRKFFPKAHNALQNRQSISFYMWAISLTIVMGKTVSFIINQGSGNIKEEILIALFALIACIAQFIIGKWVGYKNNNLIAGGQGLGQKNTVLAIWMALIYLHPLASIGPASYVVWQNSINSWQLWKKQKDLKK</sequence>
<feature type="transmembrane region" description="Helical" evidence="1">
    <location>
        <begin position="186"/>
        <end position="205"/>
    </location>
</feature>
<reference evidence="2 3" key="1">
    <citation type="submission" date="2018-10" db="EMBL/GenBank/DDBJ databases">
        <title>Genomic Encyclopedia of Archaeal and Bacterial Type Strains, Phase II (KMG-II): from individual species to whole genera.</title>
        <authorList>
            <person name="Goeker M."/>
        </authorList>
    </citation>
    <scope>NUCLEOTIDE SEQUENCE [LARGE SCALE GENOMIC DNA]</scope>
    <source>
        <strain evidence="2 3">NSB1</strain>
    </source>
</reference>
<accession>A0A495VMP3</accession>
<feature type="transmembrane region" description="Helical" evidence="1">
    <location>
        <begin position="81"/>
        <end position="105"/>
    </location>
</feature>
<feature type="transmembrane region" description="Helical" evidence="1">
    <location>
        <begin position="146"/>
        <end position="166"/>
    </location>
</feature>
<evidence type="ECO:0000256" key="1">
    <source>
        <dbReference type="SAM" id="Phobius"/>
    </source>
</evidence>
<dbReference type="Proteomes" id="UP000269493">
    <property type="component" value="Unassembled WGS sequence"/>
</dbReference>